<comment type="subunit">
    <text evidence="9">F-type ATPases have 2 components, CF(1) - the catalytic core - and CF(0) - the membrane proton channel. CF(1) has five subunits: alpha(3), beta(3), gamma(1), delta(1), epsilon(1). CF(0) has three main subunits: a, b and c.</text>
</comment>
<keyword evidence="7 9" id="KW-0139">CF(1)</keyword>
<dbReference type="NCBIfam" id="TIGR01216">
    <property type="entry name" value="ATP_synt_epsi"/>
    <property type="match status" value="1"/>
</dbReference>
<accession>A0ABM8I8S0</accession>
<dbReference type="InterPro" id="IPR020546">
    <property type="entry name" value="ATP_synth_F1_dsu/esu_N"/>
</dbReference>
<organism evidence="11 12">
    <name type="scientific">Bacteroides sedimenti</name>
    <dbReference type="NCBI Taxonomy" id="2136147"/>
    <lineage>
        <taxon>Bacteria</taxon>
        <taxon>Pseudomonadati</taxon>
        <taxon>Bacteroidota</taxon>
        <taxon>Bacteroidia</taxon>
        <taxon>Bacteroidales</taxon>
        <taxon>Bacteroidaceae</taxon>
        <taxon>Bacteroides</taxon>
    </lineage>
</organism>
<dbReference type="Proteomes" id="UP001496674">
    <property type="component" value="Chromosome"/>
</dbReference>
<dbReference type="InterPro" id="IPR001469">
    <property type="entry name" value="ATP_synth_F1_dsu/esu"/>
</dbReference>
<evidence type="ECO:0000313" key="11">
    <source>
        <dbReference type="EMBL" id="BEG98456.1"/>
    </source>
</evidence>
<dbReference type="Gene3D" id="2.60.15.10">
    <property type="entry name" value="F0F1 ATP synthase delta/epsilon subunit, N-terminal"/>
    <property type="match status" value="1"/>
</dbReference>
<evidence type="ECO:0000259" key="10">
    <source>
        <dbReference type="Pfam" id="PF02823"/>
    </source>
</evidence>
<dbReference type="PANTHER" id="PTHR13822">
    <property type="entry name" value="ATP SYNTHASE DELTA/EPSILON CHAIN"/>
    <property type="match status" value="1"/>
</dbReference>
<proteinExistence type="inferred from homology"/>
<sequence length="78" mass="8590">MKVEILSPERTLFNGDVDLVTLPGTNGRFTILQDHAPLVSSLRKGVIRIKPFEGDEIEIPVNGGFVEVKRNVVSVCVE</sequence>
<evidence type="ECO:0000256" key="3">
    <source>
        <dbReference type="ARBA" id="ARBA00005712"/>
    </source>
</evidence>
<dbReference type="InterPro" id="IPR036771">
    <property type="entry name" value="ATPsynth_dsu/esu_N"/>
</dbReference>
<evidence type="ECO:0000256" key="4">
    <source>
        <dbReference type="ARBA" id="ARBA00022448"/>
    </source>
</evidence>
<gene>
    <name evidence="11" type="ORF">BSYN_07210</name>
</gene>
<evidence type="ECO:0000256" key="5">
    <source>
        <dbReference type="ARBA" id="ARBA00023065"/>
    </source>
</evidence>
<dbReference type="Pfam" id="PF02823">
    <property type="entry name" value="ATP-synt_DE_N"/>
    <property type="match status" value="1"/>
</dbReference>
<dbReference type="RefSeq" id="WP_353333406.1">
    <property type="nucleotide sequence ID" value="NZ_AP028055.1"/>
</dbReference>
<evidence type="ECO:0000256" key="8">
    <source>
        <dbReference type="ARBA" id="ARBA00023310"/>
    </source>
</evidence>
<evidence type="ECO:0000256" key="2">
    <source>
        <dbReference type="ARBA" id="ARBA00004184"/>
    </source>
</evidence>
<comment type="function">
    <text evidence="1">Produces ATP from ADP in the presence of a proton gradient across the membrane.</text>
</comment>
<evidence type="ECO:0000313" key="12">
    <source>
        <dbReference type="Proteomes" id="UP001496674"/>
    </source>
</evidence>
<dbReference type="EMBL" id="AP028055">
    <property type="protein sequence ID" value="BEG98456.1"/>
    <property type="molecule type" value="Genomic_DNA"/>
</dbReference>
<dbReference type="PANTHER" id="PTHR13822:SF10">
    <property type="entry name" value="ATP SYNTHASE EPSILON CHAIN, CHLOROPLASTIC"/>
    <property type="match status" value="1"/>
</dbReference>
<reference evidence="11 12" key="1">
    <citation type="submission" date="2023-04" db="EMBL/GenBank/DDBJ databases">
        <title>Draft genome sequence of acteroides sedimenti strain YN3PY1.</title>
        <authorList>
            <person name="Yoshida N."/>
        </authorList>
    </citation>
    <scope>NUCLEOTIDE SEQUENCE [LARGE SCALE GENOMIC DNA]</scope>
    <source>
        <strain evidence="11 12">YN3PY1</strain>
    </source>
</reference>
<evidence type="ECO:0000256" key="7">
    <source>
        <dbReference type="ARBA" id="ARBA00023196"/>
    </source>
</evidence>
<comment type="similarity">
    <text evidence="3 9">Belongs to the ATPase epsilon chain family.</text>
</comment>
<protein>
    <recommendedName>
        <fullName evidence="10">ATP synthase F1 complex delta/epsilon subunit N-terminal domain-containing protein</fullName>
    </recommendedName>
</protein>
<keyword evidence="5 9" id="KW-0406">Ion transport</keyword>
<keyword evidence="4 9" id="KW-0813">Transport</keyword>
<dbReference type="SUPFAM" id="SSF51344">
    <property type="entry name" value="Epsilon subunit of F1F0-ATP synthase N-terminal domain"/>
    <property type="match status" value="1"/>
</dbReference>
<evidence type="ECO:0000256" key="1">
    <source>
        <dbReference type="ARBA" id="ARBA00003543"/>
    </source>
</evidence>
<name>A0ABM8I8S0_9BACE</name>
<comment type="subcellular location">
    <subcellularLocation>
        <location evidence="2">Endomembrane system</location>
        <topology evidence="2">Peripheral membrane protein</topology>
    </subcellularLocation>
</comment>
<keyword evidence="12" id="KW-1185">Reference proteome</keyword>
<keyword evidence="8 9" id="KW-0066">ATP synthesis</keyword>
<keyword evidence="6" id="KW-0472">Membrane</keyword>
<evidence type="ECO:0000256" key="9">
    <source>
        <dbReference type="RuleBase" id="RU003656"/>
    </source>
</evidence>
<feature type="domain" description="ATP synthase F1 complex delta/epsilon subunit N-terminal" evidence="10">
    <location>
        <begin position="1"/>
        <end position="78"/>
    </location>
</feature>
<dbReference type="CDD" id="cd12152">
    <property type="entry name" value="F1-ATPase_delta"/>
    <property type="match status" value="1"/>
</dbReference>
<evidence type="ECO:0000256" key="6">
    <source>
        <dbReference type="ARBA" id="ARBA00023136"/>
    </source>
</evidence>